<reference evidence="4" key="1">
    <citation type="submission" date="2014-12" db="EMBL/GenBank/DDBJ databases">
        <title>Insight into the proteome of Arion vulgaris.</title>
        <authorList>
            <person name="Aradska J."/>
            <person name="Bulat T."/>
            <person name="Smidak R."/>
            <person name="Sarate P."/>
            <person name="Gangsoo J."/>
            <person name="Sialana F."/>
            <person name="Bilban M."/>
            <person name="Lubec G."/>
        </authorList>
    </citation>
    <scope>NUCLEOTIDE SEQUENCE</scope>
    <source>
        <tissue evidence="4">Skin</tissue>
    </source>
</reference>
<dbReference type="SUPFAM" id="SSF50814">
    <property type="entry name" value="Lipocalins"/>
    <property type="match status" value="1"/>
</dbReference>
<dbReference type="Gene3D" id="2.40.128.20">
    <property type="match status" value="1"/>
</dbReference>
<comment type="similarity">
    <text evidence="1">Belongs to the calycin superfamily. Fatty-acid binding protein (FABP) family.</text>
</comment>
<proteinExistence type="inferred from homology"/>
<dbReference type="InterPro" id="IPR031259">
    <property type="entry name" value="ILBP"/>
</dbReference>
<dbReference type="EMBL" id="HACG01025820">
    <property type="protein sequence ID" value="CEK72685.1"/>
    <property type="molecule type" value="Transcribed_RNA"/>
</dbReference>
<name>A0A0B6ZY45_9EUPU</name>
<evidence type="ECO:0000313" key="4">
    <source>
        <dbReference type="EMBL" id="CEK72685.1"/>
    </source>
</evidence>
<gene>
    <name evidence="4" type="primary">ORF83484</name>
</gene>
<dbReference type="CDD" id="cd00742">
    <property type="entry name" value="FABP"/>
    <property type="match status" value="1"/>
</dbReference>
<accession>A0A0B6ZY45</accession>
<evidence type="ECO:0000256" key="2">
    <source>
        <dbReference type="ARBA" id="ARBA00023121"/>
    </source>
</evidence>
<evidence type="ECO:0000259" key="3">
    <source>
        <dbReference type="Pfam" id="PF00061"/>
    </source>
</evidence>
<dbReference type="Pfam" id="PF00061">
    <property type="entry name" value="Lipocalin"/>
    <property type="match status" value="1"/>
</dbReference>
<protein>
    <recommendedName>
        <fullName evidence="3">Lipocalin/cytosolic fatty-acid binding domain-containing protein</fullName>
    </recommendedName>
</protein>
<dbReference type="AlphaFoldDB" id="A0A0B6ZY45"/>
<dbReference type="GO" id="GO:0008289">
    <property type="term" value="F:lipid binding"/>
    <property type="evidence" value="ECO:0007669"/>
    <property type="project" value="UniProtKB-KW"/>
</dbReference>
<keyword evidence="2" id="KW-0446">Lipid-binding</keyword>
<dbReference type="InterPro" id="IPR000566">
    <property type="entry name" value="Lipocln_cytosolic_FA-bd_dom"/>
</dbReference>
<sequence>MADALIGTWNCQSVENFEAYLEGLGVPDEIRELSKDSKPTVEISRDGSQWRIKTTAGDRTIEHTYVENEETEINSLIGKKVTSTLTTEGSKLVERQKVGDIDIVIERSIQNGEYIAKFRAKGVEATARFTRA</sequence>
<dbReference type="InterPro" id="IPR012674">
    <property type="entry name" value="Calycin"/>
</dbReference>
<organism evidence="4">
    <name type="scientific">Arion vulgaris</name>
    <dbReference type="NCBI Taxonomy" id="1028688"/>
    <lineage>
        <taxon>Eukaryota</taxon>
        <taxon>Metazoa</taxon>
        <taxon>Spiralia</taxon>
        <taxon>Lophotrochozoa</taxon>
        <taxon>Mollusca</taxon>
        <taxon>Gastropoda</taxon>
        <taxon>Heterobranchia</taxon>
        <taxon>Euthyneura</taxon>
        <taxon>Panpulmonata</taxon>
        <taxon>Eupulmonata</taxon>
        <taxon>Stylommatophora</taxon>
        <taxon>Helicina</taxon>
        <taxon>Arionoidea</taxon>
        <taxon>Arionidae</taxon>
        <taxon>Arion</taxon>
    </lineage>
</organism>
<dbReference type="PANTHER" id="PTHR11955">
    <property type="entry name" value="FATTY ACID BINDING PROTEIN"/>
    <property type="match status" value="1"/>
</dbReference>
<feature type="domain" description="Lipocalin/cytosolic fatty-acid binding" evidence="3">
    <location>
        <begin position="7"/>
        <end position="97"/>
    </location>
</feature>
<evidence type="ECO:0000256" key="1">
    <source>
        <dbReference type="ARBA" id="ARBA00008390"/>
    </source>
</evidence>